<reference evidence="4" key="1">
    <citation type="submission" date="2021-04" db="EMBL/GenBank/DDBJ databases">
        <title>Phycicoccus avicenniae sp. nov., a novel endophytic actinomycetes isolated from branch of Avicennia mariana.</title>
        <authorList>
            <person name="Tuo L."/>
        </authorList>
    </citation>
    <scope>NUCLEOTIDE SEQUENCE</scope>
    <source>
        <strain evidence="4">BSK3Z-2</strain>
    </source>
</reference>
<evidence type="ECO:0000256" key="2">
    <source>
        <dbReference type="SAM" id="SignalP"/>
    </source>
</evidence>
<evidence type="ECO:0000259" key="3">
    <source>
        <dbReference type="Pfam" id="PF24837"/>
    </source>
</evidence>
<feature type="domain" description="AMIN-like" evidence="3">
    <location>
        <begin position="95"/>
        <end position="217"/>
    </location>
</feature>
<name>A0A941DCS5_9MICO</name>
<evidence type="ECO:0000256" key="1">
    <source>
        <dbReference type="SAM" id="MobiDB-lite"/>
    </source>
</evidence>
<dbReference type="EMBL" id="JAGSNF010000022">
    <property type="protein sequence ID" value="MBR7744602.1"/>
    <property type="molecule type" value="Genomic_DNA"/>
</dbReference>
<dbReference type="PROSITE" id="PS51257">
    <property type="entry name" value="PROKAR_LIPOPROTEIN"/>
    <property type="match status" value="1"/>
</dbReference>
<gene>
    <name evidence="4" type="ORF">KC207_15000</name>
</gene>
<dbReference type="RefSeq" id="WP_211604129.1">
    <property type="nucleotide sequence ID" value="NZ_JAGSNF010000022.1"/>
</dbReference>
<organism evidence="4 5">
    <name type="scientific">Phycicoccus avicenniae</name>
    <dbReference type="NCBI Taxonomy" id="2828860"/>
    <lineage>
        <taxon>Bacteria</taxon>
        <taxon>Bacillati</taxon>
        <taxon>Actinomycetota</taxon>
        <taxon>Actinomycetes</taxon>
        <taxon>Micrococcales</taxon>
        <taxon>Intrasporangiaceae</taxon>
        <taxon>Phycicoccus</taxon>
    </lineage>
</organism>
<dbReference type="Pfam" id="PF24837">
    <property type="entry name" value="AMIN-like"/>
    <property type="match status" value="1"/>
</dbReference>
<evidence type="ECO:0000313" key="5">
    <source>
        <dbReference type="Proteomes" id="UP000677016"/>
    </source>
</evidence>
<evidence type="ECO:0000313" key="4">
    <source>
        <dbReference type="EMBL" id="MBR7744602.1"/>
    </source>
</evidence>
<accession>A0A941DCS5</accession>
<feature type="region of interest" description="Disordered" evidence="1">
    <location>
        <begin position="25"/>
        <end position="90"/>
    </location>
</feature>
<feature type="compositionally biased region" description="Low complexity" evidence="1">
    <location>
        <begin position="34"/>
        <end position="67"/>
    </location>
</feature>
<feature type="chain" id="PRO_5038832639" description="AMIN-like domain-containing protein" evidence="2">
    <location>
        <begin position="27"/>
        <end position="219"/>
    </location>
</feature>
<feature type="signal peptide" evidence="2">
    <location>
        <begin position="1"/>
        <end position="26"/>
    </location>
</feature>
<keyword evidence="2" id="KW-0732">Signal</keyword>
<dbReference type="Proteomes" id="UP000677016">
    <property type="component" value="Unassembled WGS sequence"/>
</dbReference>
<dbReference type="InterPro" id="IPR056303">
    <property type="entry name" value="AMIN-like"/>
</dbReference>
<protein>
    <recommendedName>
        <fullName evidence="3">AMIN-like domain-containing protein</fullName>
    </recommendedName>
</protein>
<proteinExistence type="predicted"/>
<comment type="caution">
    <text evidence="4">The sequence shown here is derived from an EMBL/GenBank/DDBJ whole genome shotgun (WGS) entry which is preliminary data.</text>
</comment>
<sequence>MTGPSRRRRTTAVVGAALVLAVTAGCGDGDEDLASTTDPAPTGSSASPSPSASDTESASPSASPSPSLEVPEGFGTEEQASDSWPELGPRVGVGTAVRVGRHEGYDRVVYEFSGSGLPTYQVEWVDEPVQSGSGNTVEVPGDAYLSVRASTVEIPTDSQPQPQAPGAGRLDGTVVASAEPIWGGFEGYGETFVGVTGEERPFRVLVLEEPTRLVVDVWR</sequence>
<keyword evidence="5" id="KW-1185">Reference proteome</keyword>
<dbReference type="AlphaFoldDB" id="A0A941DCS5"/>